<reference evidence="3" key="1">
    <citation type="submission" date="2017-09" db="EMBL/GenBank/DDBJ databases">
        <authorList>
            <person name="Feng G."/>
            <person name="Zhu H."/>
        </authorList>
    </citation>
    <scope>NUCLEOTIDE SEQUENCE [LARGE SCALE GENOMIC DNA]</scope>
    <source>
        <strain evidence="3">1PNM-20</strain>
    </source>
</reference>
<proteinExistence type="predicted"/>
<organism evidence="2 3">
    <name type="scientific">Sphingomonas lenta</name>
    <dbReference type="NCBI Taxonomy" id="1141887"/>
    <lineage>
        <taxon>Bacteria</taxon>
        <taxon>Pseudomonadati</taxon>
        <taxon>Pseudomonadota</taxon>
        <taxon>Alphaproteobacteria</taxon>
        <taxon>Sphingomonadales</taxon>
        <taxon>Sphingomonadaceae</taxon>
        <taxon>Sphingomonas</taxon>
    </lineage>
</organism>
<evidence type="ECO:0000313" key="2">
    <source>
        <dbReference type="EMBL" id="PAX07159.1"/>
    </source>
</evidence>
<dbReference type="EMBL" id="NSLI01000004">
    <property type="protein sequence ID" value="PAX07159.1"/>
    <property type="molecule type" value="Genomic_DNA"/>
</dbReference>
<accession>A0A2A2SD30</accession>
<dbReference type="AlphaFoldDB" id="A0A2A2SD30"/>
<keyword evidence="3" id="KW-1185">Reference proteome</keyword>
<evidence type="ECO:0000313" key="3">
    <source>
        <dbReference type="Proteomes" id="UP000218151"/>
    </source>
</evidence>
<dbReference type="Pfam" id="PF14020">
    <property type="entry name" value="DUF4236"/>
    <property type="match status" value="1"/>
</dbReference>
<evidence type="ECO:0000259" key="1">
    <source>
        <dbReference type="Pfam" id="PF14020"/>
    </source>
</evidence>
<name>A0A2A2SD30_9SPHN</name>
<protein>
    <recommendedName>
        <fullName evidence="1">DUF4236 domain-containing protein</fullName>
    </recommendedName>
</protein>
<dbReference type="OrthoDB" id="9806903at2"/>
<dbReference type="InterPro" id="IPR025330">
    <property type="entry name" value="DUF4236"/>
</dbReference>
<dbReference type="RefSeq" id="WP_095998984.1">
    <property type="nucleotide sequence ID" value="NZ_NSLI01000004.1"/>
</dbReference>
<dbReference type="Proteomes" id="UP000218151">
    <property type="component" value="Unassembled WGS sequence"/>
</dbReference>
<gene>
    <name evidence="2" type="ORF">CKY28_14045</name>
</gene>
<comment type="caution">
    <text evidence="2">The sequence shown here is derived from an EMBL/GenBank/DDBJ whole genome shotgun (WGS) entry which is preliminary data.</text>
</comment>
<sequence length="87" mass="9471">MGFRFHKSIRILPGLRLNLSKTGVSASIGRPGATVNVSERGVRGTVGVPGSGMSYSEDIVTRPKRKRRAEPERVGWLGGLVRALTRR</sequence>
<feature type="domain" description="DUF4236" evidence="1">
    <location>
        <begin position="3"/>
        <end position="56"/>
    </location>
</feature>